<reference evidence="1" key="1">
    <citation type="submission" date="2020-05" db="EMBL/GenBank/DDBJ databases">
        <title>Mycena genomes resolve the evolution of fungal bioluminescence.</title>
        <authorList>
            <person name="Tsai I.J."/>
        </authorList>
    </citation>
    <scope>NUCLEOTIDE SEQUENCE</scope>
    <source>
        <strain evidence="1">110903Hualien_Pintung</strain>
    </source>
</reference>
<sequence>MSFQTLPVELVALIANEVAHGESISLRLPASTQSKIMVFSQVCASWRGIAFSLRPLWAHYTLHLRASKSTRRQPQWVRERFDECITRAGKHPVHLEVVQEDAEYGLSLLMRLLSAHSSSLGSLSLDIPDKTFVTLAKHTCFRFDTLRSLRIALHLNEKREQTLLPDDRRSRFFAKMPHLENLELGYHEWCPLAEIIPQLDEWALPLGRLRSFSLQHLWLELPELLQILDGAPELTECRAYVEAPPLREQLREEDFVPLQLLHLRTLALVFRVPHPTIWRQFVAPELDVLDITMFTEPDEDEDEHWQCPLPENSERFYYEQPKARSVVYHDFLMDCMCTM</sequence>
<accession>A0A8H6SIP7</accession>
<evidence type="ECO:0000313" key="2">
    <source>
        <dbReference type="Proteomes" id="UP000613580"/>
    </source>
</evidence>
<organism evidence="1 2">
    <name type="scientific">Mycena chlorophos</name>
    <name type="common">Agaric fungus</name>
    <name type="synonym">Agaricus chlorophos</name>
    <dbReference type="NCBI Taxonomy" id="658473"/>
    <lineage>
        <taxon>Eukaryota</taxon>
        <taxon>Fungi</taxon>
        <taxon>Dikarya</taxon>
        <taxon>Basidiomycota</taxon>
        <taxon>Agaricomycotina</taxon>
        <taxon>Agaricomycetes</taxon>
        <taxon>Agaricomycetidae</taxon>
        <taxon>Agaricales</taxon>
        <taxon>Marasmiineae</taxon>
        <taxon>Mycenaceae</taxon>
        <taxon>Mycena</taxon>
    </lineage>
</organism>
<gene>
    <name evidence="1" type="ORF">HMN09_00962400</name>
</gene>
<evidence type="ECO:0000313" key="1">
    <source>
        <dbReference type="EMBL" id="KAF7299572.1"/>
    </source>
</evidence>
<dbReference type="AlphaFoldDB" id="A0A8H6SIP7"/>
<proteinExistence type="predicted"/>
<name>A0A8H6SIP7_MYCCL</name>
<protein>
    <recommendedName>
        <fullName evidence="3">F-box domain-containing protein</fullName>
    </recommendedName>
</protein>
<dbReference type="Proteomes" id="UP000613580">
    <property type="component" value="Unassembled WGS sequence"/>
</dbReference>
<keyword evidence="2" id="KW-1185">Reference proteome</keyword>
<evidence type="ECO:0008006" key="3">
    <source>
        <dbReference type="Google" id="ProtNLM"/>
    </source>
</evidence>
<comment type="caution">
    <text evidence="1">The sequence shown here is derived from an EMBL/GenBank/DDBJ whole genome shotgun (WGS) entry which is preliminary data.</text>
</comment>
<dbReference type="EMBL" id="JACAZE010000014">
    <property type="protein sequence ID" value="KAF7299572.1"/>
    <property type="molecule type" value="Genomic_DNA"/>
</dbReference>
<dbReference type="OrthoDB" id="3037468at2759"/>